<evidence type="ECO:0000313" key="11">
    <source>
        <dbReference type="Proteomes" id="UP000033457"/>
    </source>
</evidence>
<dbReference type="PANTHER" id="PTHR30472:SF24">
    <property type="entry name" value="FERRIC ENTEROBACTIN TRANSPORT SYSTEM PERMEASE PROTEIN FEPG"/>
    <property type="match status" value="1"/>
</dbReference>
<protein>
    <submittedName>
        <fullName evidence="9">ABC-type enterobactin transport system, permease component</fullName>
    </submittedName>
    <submittedName>
        <fullName evidence="10">ABC-type transporter, permease component</fullName>
    </submittedName>
</protein>
<keyword evidence="3" id="KW-0813">Transport</keyword>
<evidence type="ECO:0000256" key="1">
    <source>
        <dbReference type="ARBA" id="ARBA00004651"/>
    </source>
</evidence>
<keyword evidence="11" id="KW-1185">Reference proteome</keyword>
<dbReference type="KEGG" id="cku:UL82_10605"/>
<dbReference type="RefSeq" id="WP_046440915.1">
    <property type="nucleotide sequence ID" value="NZ_CP011312.1"/>
</dbReference>
<evidence type="ECO:0000256" key="6">
    <source>
        <dbReference type="ARBA" id="ARBA00022989"/>
    </source>
</evidence>
<dbReference type="EMBL" id="LR134377">
    <property type="protein sequence ID" value="VEH05667.1"/>
    <property type="molecule type" value="Genomic_DNA"/>
</dbReference>
<dbReference type="Gene3D" id="1.10.3470.10">
    <property type="entry name" value="ABC transporter involved in vitamin B12 uptake, BtuC"/>
    <property type="match status" value="1"/>
</dbReference>
<feature type="transmembrane region" description="Helical" evidence="8">
    <location>
        <begin position="255"/>
        <end position="280"/>
    </location>
</feature>
<keyword evidence="5 8" id="KW-0812">Transmembrane</keyword>
<evidence type="ECO:0000256" key="4">
    <source>
        <dbReference type="ARBA" id="ARBA00022475"/>
    </source>
</evidence>
<organism evidence="9 11">
    <name type="scientific">Corynebacterium kutscheri</name>
    <dbReference type="NCBI Taxonomy" id="35755"/>
    <lineage>
        <taxon>Bacteria</taxon>
        <taxon>Bacillati</taxon>
        <taxon>Actinomycetota</taxon>
        <taxon>Actinomycetes</taxon>
        <taxon>Mycobacteriales</taxon>
        <taxon>Corynebacteriaceae</taxon>
        <taxon>Corynebacterium</taxon>
    </lineage>
</organism>
<sequence length="347" mass="36635">MTDSSSLAVEPSISAHALRRQRTLARTKAITGITVLLILLVVLIAVALMYGETFYPLSDVFAVIQGRTVPGASYTVGELRLPRTIIGVCVGLALGASGVSFQIMLRNQLASPDIVGISATASTVGVIGITVFHLNSWLISLLSLVFTLLVAIAMYTFTKGGTKLILIGIGVGAFMQSIVVFVLSKANESDLQSAGRWMAGSLNQSNWKLVLPVVVLVLILLPLLICLSHHLSVLRLGDELAAGLGLSVDRSRKTVMALSVFLTAVSTAAVGPIAFVAFMSGPIALRIPHRNLILTASLIGALLVLVSDLISQLLLPYRYPVGVVTGVLGAPFLIYLLIRSNKKGASL</sequence>
<reference evidence="10 12" key="2">
    <citation type="submission" date="2018-12" db="EMBL/GenBank/DDBJ databases">
        <authorList>
            <consortium name="Pathogen Informatics"/>
        </authorList>
    </citation>
    <scope>NUCLEOTIDE SEQUENCE [LARGE SCALE GENOMIC DNA]</scope>
    <source>
        <strain evidence="10 12">NCTC949</strain>
    </source>
</reference>
<keyword evidence="6 8" id="KW-1133">Transmembrane helix</keyword>
<dbReference type="EMBL" id="CP011312">
    <property type="protein sequence ID" value="AKE42255.1"/>
    <property type="molecule type" value="Genomic_DNA"/>
</dbReference>
<dbReference type="GO" id="GO:0033214">
    <property type="term" value="P:siderophore-iron import into cell"/>
    <property type="evidence" value="ECO:0007669"/>
    <property type="project" value="TreeGrafter"/>
</dbReference>
<dbReference type="InterPro" id="IPR037294">
    <property type="entry name" value="ABC_BtuC-like"/>
</dbReference>
<evidence type="ECO:0000256" key="7">
    <source>
        <dbReference type="ARBA" id="ARBA00023136"/>
    </source>
</evidence>
<dbReference type="GO" id="GO:0022857">
    <property type="term" value="F:transmembrane transporter activity"/>
    <property type="evidence" value="ECO:0007669"/>
    <property type="project" value="InterPro"/>
</dbReference>
<evidence type="ECO:0000313" key="12">
    <source>
        <dbReference type="Proteomes" id="UP000271380"/>
    </source>
</evidence>
<evidence type="ECO:0000256" key="8">
    <source>
        <dbReference type="SAM" id="Phobius"/>
    </source>
</evidence>
<feature type="transmembrane region" description="Helical" evidence="8">
    <location>
        <begin position="138"/>
        <end position="157"/>
    </location>
</feature>
<dbReference type="SUPFAM" id="SSF81345">
    <property type="entry name" value="ABC transporter involved in vitamin B12 uptake, BtuC"/>
    <property type="match status" value="1"/>
</dbReference>
<evidence type="ECO:0000313" key="10">
    <source>
        <dbReference type="EMBL" id="VEH05667.1"/>
    </source>
</evidence>
<evidence type="ECO:0000256" key="2">
    <source>
        <dbReference type="ARBA" id="ARBA00007935"/>
    </source>
</evidence>
<dbReference type="InterPro" id="IPR000522">
    <property type="entry name" value="ABC_transptr_permease_BtuC"/>
</dbReference>
<dbReference type="GO" id="GO:0005886">
    <property type="term" value="C:plasma membrane"/>
    <property type="evidence" value="ECO:0007669"/>
    <property type="project" value="UniProtKB-SubCell"/>
</dbReference>
<feature type="transmembrane region" description="Helical" evidence="8">
    <location>
        <begin position="85"/>
        <end position="105"/>
    </location>
</feature>
<keyword evidence="7 8" id="KW-0472">Membrane</keyword>
<gene>
    <name evidence="10" type="primary">yfhA</name>
    <name evidence="10" type="ORF">NCTC949_00730</name>
    <name evidence="9" type="ORF">UL82_10605</name>
</gene>
<evidence type="ECO:0000256" key="5">
    <source>
        <dbReference type="ARBA" id="ARBA00022692"/>
    </source>
</evidence>
<feature type="transmembrane region" description="Helical" evidence="8">
    <location>
        <begin position="164"/>
        <end position="183"/>
    </location>
</feature>
<evidence type="ECO:0000256" key="3">
    <source>
        <dbReference type="ARBA" id="ARBA00022448"/>
    </source>
</evidence>
<dbReference type="HOGENOM" id="CLU_013016_1_1_11"/>
<comment type="similarity">
    <text evidence="2">Belongs to the binding-protein-dependent transport system permease family. FecCD subfamily.</text>
</comment>
<dbReference type="Pfam" id="PF01032">
    <property type="entry name" value="FecCD"/>
    <property type="match status" value="1"/>
</dbReference>
<dbReference type="Proteomes" id="UP000033457">
    <property type="component" value="Chromosome"/>
</dbReference>
<dbReference type="STRING" id="35755.UL82_10605"/>
<feature type="transmembrane region" description="Helical" evidence="8">
    <location>
        <begin position="29"/>
        <end position="50"/>
    </location>
</feature>
<proteinExistence type="inferred from homology"/>
<dbReference type="PANTHER" id="PTHR30472">
    <property type="entry name" value="FERRIC ENTEROBACTIN TRANSPORT SYSTEM PERMEASE PROTEIN"/>
    <property type="match status" value="1"/>
</dbReference>
<reference evidence="9 11" key="1">
    <citation type="journal article" date="2015" name="Genome Announc.">
        <title>Complete Genome Sequence of Corynebacterium kutscheri DSM 20755, a Corynebacterial Type Strain with Remarkably Low G+C Content of Chromosomal DNA.</title>
        <authorList>
            <person name="Ruckert C."/>
            <person name="Albersmeier A."/>
            <person name="Winkler A."/>
            <person name="Tauch A."/>
        </authorList>
    </citation>
    <scope>NUCLEOTIDE SEQUENCE [LARGE SCALE GENOMIC DNA]</scope>
    <source>
        <strain evidence="9 11">DSM 20755</strain>
    </source>
</reference>
<feature type="transmembrane region" description="Helical" evidence="8">
    <location>
        <begin position="209"/>
        <end position="234"/>
    </location>
</feature>
<keyword evidence="4" id="KW-1003">Cell membrane</keyword>
<name>A0A0F6R243_9CORY</name>
<comment type="subcellular location">
    <subcellularLocation>
        <location evidence="1">Cell membrane</location>
        <topology evidence="1">Multi-pass membrane protein</topology>
    </subcellularLocation>
</comment>
<accession>A0A0F6R243</accession>
<feature type="transmembrane region" description="Helical" evidence="8">
    <location>
        <begin position="292"/>
        <end position="310"/>
    </location>
</feature>
<feature type="transmembrane region" description="Helical" evidence="8">
    <location>
        <begin position="317"/>
        <end position="338"/>
    </location>
</feature>
<dbReference type="OrthoDB" id="4455417at2"/>
<feature type="transmembrane region" description="Helical" evidence="8">
    <location>
        <begin position="114"/>
        <end position="132"/>
    </location>
</feature>
<dbReference type="CDD" id="cd06550">
    <property type="entry name" value="TM_ABC_iron-siderophores_like"/>
    <property type="match status" value="1"/>
</dbReference>
<dbReference type="Proteomes" id="UP000271380">
    <property type="component" value="Chromosome"/>
</dbReference>
<evidence type="ECO:0000313" key="9">
    <source>
        <dbReference type="EMBL" id="AKE42255.1"/>
    </source>
</evidence>
<dbReference type="AlphaFoldDB" id="A0A0F6R243"/>